<name>A0ABS7HKV0_9MICO</name>
<keyword evidence="1" id="KW-0812">Transmembrane</keyword>
<feature type="transmembrane region" description="Helical" evidence="1">
    <location>
        <begin position="162"/>
        <end position="181"/>
    </location>
</feature>
<feature type="transmembrane region" description="Helical" evidence="1">
    <location>
        <begin position="51"/>
        <end position="71"/>
    </location>
</feature>
<feature type="transmembrane region" description="Helical" evidence="1">
    <location>
        <begin position="239"/>
        <end position="261"/>
    </location>
</feature>
<protein>
    <submittedName>
        <fullName evidence="2">DUF4184 family protein</fullName>
    </submittedName>
</protein>
<sequence>MPFTPSHAVVALPFVRTPLVPAAIAIGAMTPDLPLFVRGLPLTYGVTHAFAWLPVTMAVALALLLVWRCVLRPAARELSPRWLAERLPGEWDAGARPSFVETFARPQRARPSMGGTLLLVVSLAIGVVSHIVWDLFTHEGRWGSAVIPLLDASWGPLPGYKWLQHGSSVIGLAILGAYAVVWLARRGVAATTLRLVPSWLRWCWWLSLPVVLVVAWGWGYVAFGPFDADFTPAHLGYRVLPPACAVWGAATLALCIGVQMLRARRSRADMTPASREH</sequence>
<comment type="caution">
    <text evidence="2">The sequence shown here is derived from an EMBL/GenBank/DDBJ whole genome shotgun (WGS) entry which is preliminary data.</text>
</comment>
<feature type="transmembrane region" description="Helical" evidence="1">
    <location>
        <begin position="115"/>
        <end position="133"/>
    </location>
</feature>
<keyword evidence="1" id="KW-0472">Membrane</keyword>
<reference evidence="2 3" key="1">
    <citation type="journal article" date="2021" name="MBio">
        <title>Poor Competitiveness of Bradyrhizobium in Pigeon Pea Root Colonization in Indian Soils.</title>
        <authorList>
            <person name="Chalasani D."/>
            <person name="Basu A."/>
            <person name="Pullabhotla S.V.S.R.N."/>
            <person name="Jorrin B."/>
            <person name="Neal A.L."/>
            <person name="Poole P.S."/>
            <person name="Podile A.R."/>
            <person name="Tkacz A."/>
        </authorList>
    </citation>
    <scope>NUCLEOTIDE SEQUENCE [LARGE SCALE GENOMIC DNA]</scope>
    <source>
        <strain evidence="2 3">HU14</strain>
    </source>
</reference>
<evidence type="ECO:0000256" key="1">
    <source>
        <dbReference type="SAM" id="Phobius"/>
    </source>
</evidence>
<dbReference type="InterPro" id="IPR025238">
    <property type="entry name" value="DUF4184"/>
</dbReference>
<keyword evidence="3" id="KW-1185">Reference proteome</keyword>
<organism evidence="2 3">
    <name type="scientific">Microbacterium jejuense</name>
    <dbReference type="NCBI Taxonomy" id="1263637"/>
    <lineage>
        <taxon>Bacteria</taxon>
        <taxon>Bacillati</taxon>
        <taxon>Actinomycetota</taxon>
        <taxon>Actinomycetes</taxon>
        <taxon>Micrococcales</taxon>
        <taxon>Microbacteriaceae</taxon>
        <taxon>Microbacterium</taxon>
    </lineage>
</organism>
<evidence type="ECO:0000313" key="3">
    <source>
        <dbReference type="Proteomes" id="UP001196843"/>
    </source>
</evidence>
<evidence type="ECO:0000313" key="2">
    <source>
        <dbReference type="EMBL" id="MBW9093572.1"/>
    </source>
</evidence>
<dbReference type="EMBL" id="JAEUAW010000005">
    <property type="protein sequence ID" value="MBW9093572.1"/>
    <property type="molecule type" value="Genomic_DNA"/>
</dbReference>
<dbReference type="RefSeq" id="WP_220300309.1">
    <property type="nucleotide sequence ID" value="NZ_JAEUAW010000005.1"/>
</dbReference>
<proteinExistence type="predicted"/>
<dbReference type="Proteomes" id="UP001196843">
    <property type="component" value="Unassembled WGS sequence"/>
</dbReference>
<accession>A0ABS7HKV0</accession>
<gene>
    <name evidence="2" type="ORF">JNB62_07765</name>
</gene>
<feature type="transmembrane region" description="Helical" evidence="1">
    <location>
        <begin position="202"/>
        <end position="219"/>
    </location>
</feature>
<keyword evidence="1" id="KW-1133">Transmembrane helix</keyword>
<dbReference type="Pfam" id="PF13803">
    <property type="entry name" value="DUF4184"/>
    <property type="match status" value="1"/>
</dbReference>